<accession>A0AAV7HZJ6</accession>
<sequence length="111" mass="12905">MSLRGIHDKEVREIREIRGRKEAGDETKIEPEMAIKTTSDNPRYNTRIKKTCGCTQGRALYIFNRNILYVRVFSLLRITHELLVNWKDTKVGEKRGLRAEGSESLSINIDR</sequence>
<evidence type="ECO:0000256" key="1">
    <source>
        <dbReference type="SAM" id="MobiDB-lite"/>
    </source>
</evidence>
<name>A0AAV7HZJ6_COTGL</name>
<gene>
    <name evidence="2" type="ORF">KQX54_019970</name>
</gene>
<evidence type="ECO:0000313" key="3">
    <source>
        <dbReference type="Proteomes" id="UP000826195"/>
    </source>
</evidence>
<reference evidence="2 3" key="1">
    <citation type="journal article" date="2021" name="J. Hered.">
        <title>A chromosome-level genome assembly of the parasitoid wasp, Cotesia glomerata (Hymenoptera: Braconidae).</title>
        <authorList>
            <person name="Pinto B.J."/>
            <person name="Weis J.J."/>
            <person name="Gamble T."/>
            <person name="Ode P.J."/>
            <person name="Paul R."/>
            <person name="Zaspel J.M."/>
        </authorList>
    </citation>
    <scope>NUCLEOTIDE SEQUENCE [LARGE SCALE GENOMIC DNA]</scope>
    <source>
        <strain evidence="2">CgM1</strain>
    </source>
</reference>
<dbReference type="AlphaFoldDB" id="A0AAV7HZJ6"/>
<dbReference type="Proteomes" id="UP000826195">
    <property type="component" value="Unassembled WGS sequence"/>
</dbReference>
<keyword evidence="3" id="KW-1185">Reference proteome</keyword>
<comment type="caution">
    <text evidence="2">The sequence shown here is derived from an EMBL/GenBank/DDBJ whole genome shotgun (WGS) entry which is preliminary data.</text>
</comment>
<proteinExistence type="predicted"/>
<organism evidence="2 3">
    <name type="scientific">Cotesia glomerata</name>
    <name type="common">Lepidopteran parasitic wasp</name>
    <name type="synonym">Apanteles glomeratus</name>
    <dbReference type="NCBI Taxonomy" id="32391"/>
    <lineage>
        <taxon>Eukaryota</taxon>
        <taxon>Metazoa</taxon>
        <taxon>Ecdysozoa</taxon>
        <taxon>Arthropoda</taxon>
        <taxon>Hexapoda</taxon>
        <taxon>Insecta</taxon>
        <taxon>Pterygota</taxon>
        <taxon>Neoptera</taxon>
        <taxon>Endopterygota</taxon>
        <taxon>Hymenoptera</taxon>
        <taxon>Apocrita</taxon>
        <taxon>Ichneumonoidea</taxon>
        <taxon>Braconidae</taxon>
        <taxon>Microgastrinae</taxon>
        <taxon>Cotesia</taxon>
    </lineage>
</organism>
<feature type="region of interest" description="Disordered" evidence="1">
    <location>
        <begin position="22"/>
        <end position="42"/>
    </location>
</feature>
<feature type="compositionally biased region" description="Basic and acidic residues" evidence="1">
    <location>
        <begin position="22"/>
        <end position="33"/>
    </location>
</feature>
<dbReference type="EMBL" id="JAHXZJ010002982">
    <property type="protein sequence ID" value="KAH0535906.1"/>
    <property type="molecule type" value="Genomic_DNA"/>
</dbReference>
<protein>
    <submittedName>
        <fullName evidence="2">Uncharacterized protein</fullName>
    </submittedName>
</protein>
<evidence type="ECO:0000313" key="2">
    <source>
        <dbReference type="EMBL" id="KAH0535906.1"/>
    </source>
</evidence>